<protein>
    <submittedName>
        <fullName evidence="2">Uncharacterized protein</fullName>
    </submittedName>
</protein>
<keyword evidence="1" id="KW-0732">Signal</keyword>
<name>A0A8J7FC20_9GAMM</name>
<organism evidence="2 3">
    <name type="scientific">Pontibacterium sinense</name>
    <dbReference type="NCBI Taxonomy" id="2781979"/>
    <lineage>
        <taxon>Bacteria</taxon>
        <taxon>Pseudomonadati</taxon>
        <taxon>Pseudomonadota</taxon>
        <taxon>Gammaproteobacteria</taxon>
        <taxon>Oceanospirillales</taxon>
        <taxon>Oceanospirillaceae</taxon>
        <taxon>Pontibacterium</taxon>
    </lineage>
</organism>
<feature type="chain" id="PRO_5035235575" evidence="1">
    <location>
        <begin position="22"/>
        <end position="47"/>
    </location>
</feature>
<feature type="signal peptide" evidence="1">
    <location>
        <begin position="1"/>
        <end position="21"/>
    </location>
</feature>
<dbReference type="Proteomes" id="UP000640333">
    <property type="component" value="Unassembled WGS sequence"/>
</dbReference>
<evidence type="ECO:0000256" key="1">
    <source>
        <dbReference type="SAM" id="SignalP"/>
    </source>
</evidence>
<dbReference type="EMBL" id="JADEYS010000018">
    <property type="protein sequence ID" value="MBE9398785.1"/>
    <property type="molecule type" value="Genomic_DNA"/>
</dbReference>
<dbReference type="AlphaFoldDB" id="A0A8J7FC20"/>
<accession>A0A8J7FC20</accession>
<comment type="caution">
    <text evidence="2">The sequence shown here is derived from an EMBL/GenBank/DDBJ whole genome shotgun (WGS) entry which is preliminary data.</text>
</comment>
<keyword evidence="3" id="KW-1185">Reference proteome</keyword>
<reference evidence="2" key="1">
    <citation type="submission" date="2020-10" db="EMBL/GenBank/DDBJ databases">
        <title>Bacterium isolated from coastal waters sediment.</title>
        <authorList>
            <person name="Chen R.-J."/>
            <person name="Lu D.-C."/>
            <person name="Zhu K.-L."/>
            <person name="Du Z.-J."/>
        </authorList>
    </citation>
    <scope>NUCLEOTIDE SEQUENCE</scope>
    <source>
        <strain evidence="2">N1Y112</strain>
    </source>
</reference>
<dbReference type="RefSeq" id="WP_193954481.1">
    <property type="nucleotide sequence ID" value="NZ_JADEYS010000018.1"/>
</dbReference>
<proteinExistence type="predicted"/>
<evidence type="ECO:0000313" key="3">
    <source>
        <dbReference type="Proteomes" id="UP000640333"/>
    </source>
</evidence>
<sequence length="47" mass="5248">MKSLFLAVVAVLGMSAGLAFADQGMDEDKYRDTFSHNIEHIYNPSTR</sequence>
<gene>
    <name evidence="2" type="ORF">IOQ59_16110</name>
</gene>
<evidence type="ECO:0000313" key="2">
    <source>
        <dbReference type="EMBL" id="MBE9398785.1"/>
    </source>
</evidence>